<feature type="transmembrane region" description="Helical" evidence="1">
    <location>
        <begin position="36"/>
        <end position="56"/>
    </location>
</feature>
<evidence type="ECO:0000256" key="1">
    <source>
        <dbReference type="SAM" id="Phobius"/>
    </source>
</evidence>
<keyword evidence="4" id="KW-1185">Reference proteome</keyword>
<evidence type="ECO:0000259" key="2">
    <source>
        <dbReference type="PROSITE" id="PS50837"/>
    </source>
</evidence>
<dbReference type="Gene3D" id="3.40.50.300">
    <property type="entry name" value="P-loop containing nucleotide triphosphate hydrolases"/>
    <property type="match status" value="1"/>
</dbReference>
<organism evidence="3 4">
    <name type="scientific">Actinomadura keratinilytica</name>
    <dbReference type="NCBI Taxonomy" id="547461"/>
    <lineage>
        <taxon>Bacteria</taxon>
        <taxon>Bacillati</taxon>
        <taxon>Actinomycetota</taxon>
        <taxon>Actinomycetes</taxon>
        <taxon>Streptosporangiales</taxon>
        <taxon>Thermomonosporaceae</taxon>
        <taxon>Actinomadura</taxon>
    </lineage>
</organism>
<dbReference type="RefSeq" id="WP_345021106.1">
    <property type="nucleotide sequence ID" value="NZ_BAABDO010000031.1"/>
</dbReference>
<feature type="domain" description="NACHT" evidence="2">
    <location>
        <begin position="143"/>
        <end position="248"/>
    </location>
</feature>
<feature type="transmembrane region" description="Helical" evidence="1">
    <location>
        <begin position="583"/>
        <end position="605"/>
    </location>
</feature>
<dbReference type="PROSITE" id="PS50837">
    <property type="entry name" value="NACHT"/>
    <property type="match status" value="1"/>
</dbReference>
<gene>
    <name evidence="3" type="ORF">GCM10022416_26800</name>
</gene>
<evidence type="ECO:0000313" key="4">
    <source>
        <dbReference type="Proteomes" id="UP001500266"/>
    </source>
</evidence>
<keyword evidence="1" id="KW-0472">Membrane</keyword>
<protein>
    <recommendedName>
        <fullName evidence="2">NACHT domain-containing protein</fullName>
    </recommendedName>
</protein>
<comment type="caution">
    <text evidence="3">The sequence shown here is derived from an EMBL/GenBank/DDBJ whole genome shotgun (WGS) entry which is preliminary data.</text>
</comment>
<reference evidence="4" key="1">
    <citation type="journal article" date="2019" name="Int. J. Syst. Evol. Microbiol.">
        <title>The Global Catalogue of Microorganisms (GCM) 10K type strain sequencing project: providing services to taxonomists for standard genome sequencing and annotation.</title>
        <authorList>
            <consortium name="The Broad Institute Genomics Platform"/>
            <consortium name="The Broad Institute Genome Sequencing Center for Infectious Disease"/>
            <person name="Wu L."/>
            <person name="Ma J."/>
        </authorList>
    </citation>
    <scope>NUCLEOTIDE SEQUENCE [LARGE SCALE GENOMIC DNA]</scope>
    <source>
        <strain evidence="4">JCM 17316</strain>
    </source>
</reference>
<feature type="transmembrane region" description="Helical" evidence="1">
    <location>
        <begin position="514"/>
        <end position="536"/>
    </location>
</feature>
<feature type="transmembrane region" description="Helical" evidence="1">
    <location>
        <begin position="557"/>
        <end position="577"/>
    </location>
</feature>
<dbReference type="InterPro" id="IPR007111">
    <property type="entry name" value="NACHT_NTPase"/>
</dbReference>
<dbReference type="Pfam" id="PF05729">
    <property type="entry name" value="NACHT"/>
    <property type="match status" value="1"/>
</dbReference>
<dbReference type="InterPro" id="IPR027417">
    <property type="entry name" value="P-loop_NTPase"/>
</dbReference>
<proteinExistence type="predicted"/>
<sequence length="673" mass="73391">MGRRPLAWLGGALAFSAIAVLGMLGLLPSLDDADKIASVVGGTAGVLSFIVAVQALRAQRRAGGPPPEEEPARRFRLALSELTEAVREQWRAEAATRGIGDNDRLLTLRWSARSASALSGAADVRELNGPEQVVAAYAATGARRLVIVGGVGSGKSALAVLLTRGLAERWHAHGGADPAPVYFSLASWNPEVEGLRSWLARRLADDYPFLRNRARFGPDMPARLVQRRGALLFVMDGLDEIPADKRARALHEIERADLADIVLTCRTDEYEEVLRASGMTVAGAAHATIEPLTVGDLNLEFLTYGYAPPQAQRWVPVLERVRRRPQGRLAQTLRSPLMVSLARDVYQHPDRDPAELIRPNAFPTQEAIERHLAHALIPALFRPPPDDDQRGPWDGREAERWLRYLAGALPPEEKQIRWWELSRLARGPDRVLSALFGAAAVGPAIGLGFNLLWGRWAGLAIGVVFALAMAVAAIRTLPPPSALYFGRLRKLWAPVMGGLEVGAIAVVVCSIREGLAFGVPAGLFLGVPIGFVYAWAAPDATVRTVTPRRLLYQDIRVALVFGLTYGITTGGVVGFAVDPWYGAAFGLFCGLSGAFFYGPVWLLAFRVDNVGAIAWVHYTFARFALVPRRRLPWRTLAFLEEAHRRGALRQVGAAYEFRHQLVREALAAPANQP</sequence>
<evidence type="ECO:0000313" key="3">
    <source>
        <dbReference type="EMBL" id="GAA4139982.1"/>
    </source>
</evidence>
<name>A0ABP7YQZ5_9ACTN</name>
<keyword evidence="1" id="KW-0812">Transmembrane</keyword>
<feature type="transmembrane region" description="Helical" evidence="1">
    <location>
        <begin position="459"/>
        <end position="478"/>
    </location>
</feature>
<dbReference type="EMBL" id="BAABDO010000031">
    <property type="protein sequence ID" value="GAA4139982.1"/>
    <property type="molecule type" value="Genomic_DNA"/>
</dbReference>
<accession>A0ABP7YQZ5</accession>
<feature type="transmembrane region" description="Helical" evidence="1">
    <location>
        <begin position="490"/>
        <end position="508"/>
    </location>
</feature>
<dbReference type="Proteomes" id="UP001500266">
    <property type="component" value="Unassembled WGS sequence"/>
</dbReference>
<feature type="transmembrane region" description="Helical" evidence="1">
    <location>
        <begin position="7"/>
        <end position="30"/>
    </location>
</feature>
<feature type="transmembrane region" description="Helical" evidence="1">
    <location>
        <begin position="431"/>
        <end position="453"/>
    </location>
</feature>
<keyword evidence="1" id="KW-1133">Transmembrane helix</keyword>